<dbReference type="EMBL" id="NBSK02000004">
    <property type="protein sequence ID" value="KAJ0210801.1"/>
    <property type="molecule type" value="Genomic_DNA"/>
</dbReference>
<dbReference type="PANTHER" id="PTHR46604">
    <property type="entry name" value="PROTEIN MID1-COMPLEMENTING ACTIVITY 1"/>
    <property type="match status" value="1"/>
</dbReference>
<dbReference type="CDD" id="cd21037">
    <property type="entry name" value="MLKL_NTD"/>
    <property type="match status" value="1"/>
</dbReference>
<comment type="caution">
    <text evidence="2">The sequence shown here is derived from an EMBL/GenBank/DDBJ whole genome shotgun (WGS) entry which is preliminary data.</text>
</comment>
<dbReference type="InterPro" id="IPR045766">
    <property type="entry name" value="MCAfunc"/>
</dbReference>
<accession>A0A9R1XFC0</accession>
<dbReference type="InterPro" id="IPR059179">
    <property type="entry name" value="MLKL-like_MCAfunc"/>
</dbReference>
<dbReference type="GO" id="GO:0007166">
    <property type="term" value="P:cell surface receptor signaling pathway"/>
    <property type="evidence" value="ECO:0007669"/>
    <property type="project" value="InterPro"/>
</dbReference>
<dbReference type="PANTHER" id="PTHR46604:SF3">
    <property type="entry name" value="PROTEIN MID1-COMPLEMENTING ACTIVITY 1"/>
    <property type="match status" value="1"/>
</dbReference>
<dbReference type="AlphaFoldDB" id="A0A9R1XFC0"/>
<keyword evidence="3" id="KW-1185">Reference proteome</keyword>
<evidence type="ECO:0000313" key="3">
    <source>
        <dbReference type="Proteomes" id="UP000235145"/>
    </source>
</evidence>
<protein>
    <recommendedName>
        <fullName evidence="1">MCAfunc domain-containing protein</fullName>
    </recommendedName>
</protein>
<dbReference type="InterPro" id="IPR036537">
    <property type="entry name" value="Adaptor_Cbl_N_dom_sf"/>
</dbReference>
<dbReference type="Pfam" id="PF19584">
    <property type="entry name" value="MCAfunc"/>
    <property type="match status" value="1"/>
</dbReference>
<feature type="domain" description="MCAfunc" evidence="1">
    <location>
        <begin position="35"/>
        <end position="142"/>
    </location>
</feature>
<gene>
    <name evidence="2" type="ORF">LSAT_V11C400211020</name>
</gene>
<evidence type="ECO:0000313" key="2">
    <source>
        <dbReference type="EMBL" id="KAJ0210801.1"/>
    </source>
</evidence>
<dbReference type="Gene3D" id="1.20.930.20">
    <property type="entry name" value="Adaptor protein Cbl, N-terminal domain"/>
    <property type="match status" value="1"/>
</dbReference>
<dbReference type="Proteomes" id="UP000235145">
    <property type="component" value="Unassembled WGS sequence"/>
</dbReference>
<reference evidence="2 3" key="1">
    <citation type="journal article" date="2017" name="Nat. Commun.">
        <title>Genome assembly with in vitro proximity ligation data and whole-genome triplication in lettuce.</title>
        <authorList>
            <person name="Reyes-Chin-Wo S."/>
            <person name="Wang Z."/>
            <person name="Yang X."/>
            <person name="Kozik A."/>
            <person name="Arikit S."/>
            <person name="Song C."/>
            <person name="Xia L."/>
            <person name="Froenicke L."/>
            <person name="Lavelle D.O."/>
            <person name="Truco M.J."/>
            <person name="Xia R."/>
            <person name="Zhu S."/>
            <person name="Xu C."/>
            <person name="Xu H."/>
            <person name="Xu X."/>
            <person name="Cox K."/>
            <person name="Korf I."/>
            <person name="Meyers B.C."/>
            <person name="Michelmore R.W."/>
        </authorList>
    </citation>
    <scope>NUCLEOTIDE SEQUENCE [LARGE SCALE GENOMIC DNA]</scope>
    <source>
        <strain evidence="3">cv. Salinas</strain>
        <tissue evidence="2">Seedlings</tissue>
    </source>
</reference>
<evidence type="ECO:0000259" key="1">
    <source>
        <dbReference type="Pfam" id="PF19584"/>
    </source>
</evidence>
<proteinExistence type="predicted"/>
<name>A0A9R1XFC0_LACSA</name>
<organism evidence="2 3">
    <name type="scientific">Lactuca sativa</name>
    <name type="common">Garden lettuce</name>
    <dbReference type="NCBI Taxonomy" id="4236"/>
    <lineage>
        <taxon>Eukaryota</taxon>
        <taxon>Viridiplantae</taxon>
        <taxon>Streptophyta</taxon>
        <taxon>Embryophyta</taxon>
        <taxon>Tracheophyta</taxon>
        <taxon>Spermatophyta</taxon>
        <taxon>Magnoliopsida</taxon>
        <taxon>eudicotyledons</taxon>
        <taxon>Gunneridae</taxon>
        <taxon>Pentapetalae</taxon>
        <taxon>asterids</taxon>
        <taxon>campanulids</taxon>
        <taxon>Asterales</taxon>
        <taxon>Asteraceae</taxon>
        <taxon>Cichorioideae</taxon>
        <taxon>Cichorieae</taxon>
        <taxon>Lactucinae</taxon>
        <taxon>Lactuca</taxon>
    </lineage>
</organism>
<sequence>MNSCFHRESSKVLQRIAKTTDMAHLAGMDAITLTKLILDAHTRAAEHSDACKDLFRRVKFVGNLLVELRVRDLNVSAIRKPLVDLEEALRRTYLLVAKNQEHNYAYKFALGWKINRKFKKALKEIDTIISIITLIFFVDYNRPPQITNSTDKEILLQEGYCGDKVDDGEVIQNVSCDDFECSVDDVELTWNVSEEDVRERR</sequence>